<dbReference type="InterPro" id="IPR036249">
    <property type="entry name" value="Thioredoxin-like_sf"/>
</dbReference>
<comment type="caution">
    <text evidence="3">The sequence shown here is derived from an EMBL/GenBank/DDBJ whole genome shotgun (WGS) entry which is preliminary data.</text>
</comment>
<accession>A0A941HVF2</accession>
<keyword evidence="1" id="KW-0472">Membrane</keyword>
<reference evidence="3" key="1">
    <citation type="submission" date="2021-04" db="EMBL/GenBank/DDBJ databases">
        <title>Draft genome assembly of strain Phenylobacterium sp. 20VBR1 using MiniION and Illumina platforms.</title>
        <authorList>
            <person name="Thomas F.A."/>
            <person name="Krishnan K.P."/>
            <person name="Sinha R.K."/>
        </authorList>
    </citation>
    <scope>NUCLEOTIDE SEQUENCE</scope>
    <source>
        <strain evidence="3">20VBR1</strain>
    </source>
</reference>
<dbReference type="SUPFAM" id="SSF52833">
    <property type="entry name" value="Thioredoxin-like"/>
    <property type="match status" value="1"/>
</dbReference>
<dbReference type="CDD" id="cd02966">
    <property type="entry name" value="TlpA_like_family"/>
    <property type="match status" value="1"/>
</dbReference>
<dbReference type="GO" id="GO:0016491">
    <property type="term" value="F:oxidoreductase activity"/>
    <property type="evidence" value="ECO:0007669"/>
    <property type="project" value="InterPro"/>
</dbReference>
<name>A0A941HVF2_9CAUL</name>
<dbReference type="Proteomes" id="UP000622580">
    <property type="component" value="Unassembled WGS sequence"/>
</dbReference>
<dbReference type="PANTHER" id="PTHR42852">
    <property type="entry name" value="THIOL:DISULFIDE INTERCHANGE PROTEIN DSBE"/>
    <property type="match status" value="1"/>
</dbReference>
<evidence type="ECO:0000256" key="1">
    <source>
        <dbReference type="SAM" id="Phobius"/>
    </source>
</evidence>
<dbReference type="EMBL" id="JAGSGD010000001">
    <property type="protein sequence ID" value="MBR7618648.1"/>
    <property type="molecule type" value="Genomic_DNA"/>
</dbReference>
<feature type="transmembrane region" description="Helical" evidence="1">
    <location>
        <begin position="20"/>
        <end position="40"/>
    </location>
</feature>
<evidence type="ECO:0000259" key="2">
    <source>
        <dbReference type="PROSITE" id="PS51352"/>
    </source>
</evidence>
<dbReference type="Pfam" id="PF08534">
    <property type="entry name" value="Redoxin"/>
    <property type="match status" value="1"/>
</dbReference>
<dbReference type="AlphaFoldDB" id="A0A941HVF2"/>
<dbReference type="PANTHER" id="PTHR42852:SF13">
    <property type="entry name" value="PROTEIN DIPZ"/>
    <property type="match status" value="1"/>
</dbReference>
<evidence type="ECO:0000313" key="4">
    <source>
        <dbReference type="Proteomes" id="UP000622580"/>
    </source>
</evidence>
<dbReference type="PROSITE" id="PS51352">
    <property type="entry name" value="THIOREDOXIN_2"/>
    <property type="match status" value="1"/>
</dbReference>
<evidence type="ECO:0000313" key="3">
    <source>
        <dbReference type="EMBL" id="MBR7618648.1"/>
    </source>
</evidence>
<dbReference type="Gene3D" id="3.40.30.10">
    <property type="entry name" value="Glutaredoxin"/>
    <property type="match status" value="1"/>
</dbReference>
<proteinExistence type="predicted"/>
<keyword evidence="1" id="KW-1133">Transmembrane helix</keyword>
<feature type="domain" description="Thioredoxin" evidence="2">
    <location>
        <begin position="61"/>
        <end position="205"/>
    </location>
</feature>
<dbReference type="InterPro" id="IPR013766">
    <property type="entry name" value="Thioredoxin_domain"/>
</dbReference>
<sequence>MSQAPEETAKPKSGLVKGALWGVALLGVAAVVYIMAQASINPRQTTSLKSLAKGEMAKLSFPAEAGAPPATSFQDADGKPVRLADFQGKVLVVNMWATWCGPCIIEMPTLAKLAAEYQGQPVAVVAVSIDGDRDADKARQFIAQHAPLAFYRDPKLKLPYDFKPAATGMPTTVIFGKDGVERARLSGGADWSGADAKAVIDKVLAES</sequence>
<keyword evidence="4" id="KW-1185">Reference proteome</keyword>
<keyword evidence="1" id="KW-0812">Transmembrane</keyword>
<dbReference type="RefSeq" id="WP_215338523.1">
    <property type="nucleotide sequence ID" value="NZ_JAGSGD010000001.1"/>
</dbReference>
<organism evidence="3 4">
    <name type="scientific">Phenylobacterium glaciei</name>
    <dbReference type="NCBI Taxonomy" id="2803784"/>
    <lineage>
        <taxon>Bacteria</taxon>
        <taxon>Pseudomonadati</taxon>
        <taxon>Pseudomonadota</taxon>
        <taxon>Alphaproteobacteria</taxon>
        <taxon>Caulobacterales</taxon>
        <taxon>Caulobacteraceae</taxon>
        <taxon>Phenylobacterium</taxon>
    </lineage>
</organism>
<dbReference type="InterPro" id="IPR013740">
    <property type="entry name" value="Redoxin"/>
</dbReference>
<gene>
    <name evidence="3" type="ORF">JKL49_04540</name>
</gene>
<dbReference type="InterPro" id="IPR050553">
    <property type="entry name" value="Thioredoxin_ResA/DsbE_sf"/>
</dbReference>
<protein>
    <submittedName>
        <fullName evidence="3">TlpA family protein disulfide reductase</fullName>
    </submittedName>
</protein>